<organism evidence="3 4">
    <name type="scientific">Desulfopila aestuarii DSM 18488</name>
    <dbReference type="NCBI Taxonomy" id="1121416"/>
    <lineage>
        <taxon>Bacteria</taxon>
        <taxon>Pseudomonadati</taxon>
        <taxon>Thermodesulfobacteriota</taxon>
        <taxon>Desulfobulbia</taxon>
        <taxon>Desulfobulbales</taxon>
        <taxon>Desulfocapsaceae</taxon>
        <taxon>Desulfopila</taxon>
    </lineage>
</organism>
<dbReference type="InterPro" id="IPR008207">
    <property type="entry name" value="Sig_transdc_His_kin_Hpt_dom"/>
</dbReference>
<feature type="domain" description="HPt" evidence="2">
    <location>
        <begin position="33"/>
        <end position="122"/>
    </location>
</feature>
<dbReference type="GO" id="GO:0004672">
    <property type="term" value="F:protein kinase activity"/>
    <property type="evidence" value="ECO:0007669"/>
    <property type="project" value="UniProtKB-ARBA"/>
</dbReference>
<evidence type="ECO:0000313" key="4">
    <source>
        <dbReference type="Proteomes" id="UP000184603"/>
    </source>
</evidence>
<keyword evidence="1" id="KW-0597">Phosphoprotein</keyword>
<feature type="modified residue" description="Phosphohistidine" evidence="1">
    <location>
        <position position="72"/>
    </location>
</feature>
<reference evidence="3 4" key="1">
    <citation type="submission" date="2016-12" db="EMBL/GenBank/DDBJ databases">
        <authorList>
            <person name="Song W.-J."/>
            <person name="Kurnit D.M."/>
        </authorList>
    </citation>
    <scope>NUCLEOTIDE SEQUENCE [LARGE SCALE GENOMIC DNA]</scope>
    <source>
        <strain evidence="3 4">DSM 18488</strain>
    </source>
</reference>
<proteinExistence type="predicted"/>
<dbReference type="STRING" id="1121416.SAMN02745220_01663"/>
<sequence length="122" mass="13592">MATAEWNTGCMAIPKEERIEQIQEYLVEKFHLPREQISEMLPNFIGALVSHMDKLDVAFRSGDLIALGRAGHTMKGALLNLGINDCVDIAFELEQKGKAMDTTTDYSALLGELRERLGGLIR</sequence>
<dbReference type="EMBL" id="FRFE01000006">
    <property type="protein sequence ID" value="SHO46846.1"/>
    <property type="molecule type" value="Genomic_DNA"/>
</dbReference>
<dbReference type="InterPro" id="IPR036641">
    <property type="entry name" value="HPT_dom_sf"/>
</dbReference>
<evidence type="ECO:0000313" key="3">
    <source>
        <dbReference type="EMBL" id="SHO46846.1"/>
    </source>
</evidence>
<accession>A0A1M7Y3P8</accession>
<dbReference type="AlphaFoldDB" id="A0A1M7Y3P8"/>
<dbReference type="Pfam" id="PF01627">
    <property type="entry name" value="Hpt"/>
    <property type="match status" value="1"/>
</dbReference>
<evidence type="ECO:0000256" key="1">
    <source>
        <dbReference type="PROSITE-ProRule" id="PRU00110"/>
    </source>
</evidence>
<keyword evidence="4" id="KW-1185">Reference proteome</keyword>
<dbReference type="Gene3D" id="1.20.120.160">
    <property type="entry name" value="HPT domain"/>
    <property type="match status" value="1"/>
</dbReference>
<evidence type="ECO:0000259" key="2">
    <source>
        <dbReference type="PROSITE" id="PS50894"/>
    </source>
</evidence>
<dbReference type="SUPFAM" id="SSF47226">
    <property type="entry name" value="Histidine-containing phosphotransfer domain, HPT domain"/>
    <property type="match status" value="1"/>
</dbReference>
<dbReference type="Proteomes" id="UP000184603">
    <property type="component" value="Unassembled WGS sequence"/>
</dbReference>
<dbReference type="GO" id="GO:0000160">
    <property type="term" value="P:phosphorelay signal transduction system"/>
    <property type="evidence" value="ECO:0007669"/>
    <property type="project" value="InterPro"/>
</dbReference>
<name>A0A1M7Y3P8_9BACT</name>
<gene>
    <name evidence="3" type="ORF">SAMN02745220_01663</name>
</gene>
<protein>
    <submittedName>
        <fullName evidence="3">Hpt domain-containing protein</fullName>
    </submittedName>
</protein>
<dbReference type="PROSITE" id="PS50894">
    <property type="entry name" value="HPT"/>
    <property type="match status" value="1"/>
</dbReference>